<dbReference type="Pfam" id="PF03732">
    <property type="entry name" value="Retrotrans_gag"/>
    <property type="match status" value="1"/>
</dbReference>
<feature type="region of interest" description="Disordered" evidence="1">
    <location>
        <begin position="1"/>
        <end position="96"/>
    </location>
</feature>
<feature type="compositionally biased region" description="Polar residues" evidence="1">
    <location>
        <begin position="34"/>
        <end position="44"/>
    </location>
</feature>
<reference evidence="4" key="2">
    <citation type="submission" date="2025-08" db="UniProtKB">
        <authorList>
            <consortium name="RefSeq"/>
        </authorList>
    </citation>
    <scope>IDENTIFICATION</scope>
</reference>
<dbReference type="RefSeq" id="XP_008239626.1">
    <property type="nucleotide sequence ID" value="XM_008241404.1"/>
</dbReference>
<dbReference type="Proteomes" id="UP000694861">
    <property type="component" value="Linkage group LG7"/>
</dbReference>
<feature type="region of interest" description="Disordered" evidence="1">
    <location>
        <begin position="127"/>
        <end position="170"/>
    </location>
</feature>
<protein>
    <submittedName>
        <fullName evidence="4">Uncharacterized protein LOC103338221</fullName>
    </submittedName>
</protein>
<dbReference type="GeneID" id="103338221"/>
<sequence length="391" mass="45564">MAKLQEHNNLLSSKVDKTQQLLNQQQTQNIQTIESSQSLQTPNGQKKGKKGKKATPAPSKQLVVPAPRDQLQVPKKVYTDSRHRINDKEAERQRSPIRINARLRDSRMRALVSKSPIRKVRGLESKAEFDEHVPSKTTKSTYRSATPTRFSGARPSSPRRSSEDYGSEVSSRDPAICLHFQKIQKMENDRTRFQEPDWGKLRRGPFTESIKCSRQDKDIQPLRIPFYTAVEDPLTHLYSFQSAIWCKRLNNKGQCLLFPSSLTEAALNWFYCLEPGIVDSFDELKQIFLNHFMIQTDRLYFVDDLYTIRHREDERLREYAARFSHEYSRCPKTDDRAAYGAFKSSLWSSHFWYLVHSSNWRTYDELMKQATIHAKAEYFNSKSGLSARHQH</sequence>
<reference evidence="3" key="1">
    <citation type="journal article" date="2012" name="Nat. Commun.">
        <title>The genome of Prunus mume.</title>
        <authorList>
            <person name="Zhang Q."/>
            <person name="Chen W."/>
            <person name="Sun L."/>
            <person name="Zhao F."/>
            <person name="Huang B."/>
            <person name="Yang W."/>
            <person name="Tao Y."/>
            <person name="Wang J."/>
            <person name="Yuan Z."/>
            <person name="Fan G."/>
            <person name="Xing Z."/>
            <person name="Han C."/>
            <person name="Pan H."/>
            <person name="Zhong X."/>
            <person name="Shi W."/>
            <person name="Liang X."/>
            <person name="Du D."/>
            <person name="Sun F."/>
            <person name="Xu Z."/>
            <person name="Hao R."/>
            <person name="Lv T."/>
            <person name="Lv Y."/>
            <person name="Zheng Z."/>
            <person name="Sun M."/>
            <person name="Luo L."/>
            <person name="Cai M."/>
            <person name="Gao Y."/>
            <person name="Wang J."/>
            <person name="Yin Y."/>
            <person name="Xu X."/>
            <person name="Cheng T."/>
            <person name="Wang J."/>
        </authorList>
    </citation>
    <scope>NUCLEOTIDE SEQUENCE [LARGE SCALE GENOMIC DNA]</scope>
</reference>
<name>A0ABM0PHB4_PRUMU</name>
<proteinExistence type="predicted"/>
<feature type="compositionally biased region" description="Low complexity" evidence="1">
    <location>
        <begin position="19"/>
        <end position="33"/>
    </location>
</feature>
<evidence type="ECO:0000256" key="1">
    <source>
        <dbReference type="SAM" id="MobiDB-lite"/>
    </source>
</evidence>
<dbReference type="PANTHER" id="PTHR33223">
    <property type="entry name" value="CCHC-TYPE DOMAIN-CONTAINING PROTEIN"/>
    <property type="match status" value="1"/>
</dbReference>
<feature type="compositionally biased region" description="Polar residues" evidence="1">
    <location>
        <begin position="135"/>
        <end position="149"/>
    </location>
</feature>
<accession>A0ABM0PHB4</accession>
<gene>
    <name evidence="4" type="primary">LOC103338221</name>
</gene>
<evidence type="ECO:0000313" key="4">
    <source>
        <dbReference type="RefSeq" id="XP_008239626.1"/>
    </source>
</evidence>
<evidence type="ECO:0000259" key="2">
    <source>
        <dbReference type="Pfam" id="PF03732"/>
    </source>
</evidence>
<keyword evidence="3" id="KW-1185">Reference proteome</keyword>
<organism evidence="3 4">
    <name type="scientific">Prunus mume</name>
    <name type="common">Japanese apricot</name>
    <name type="synonym">Armeniaca mume</name>
    <dbReference type="NCBI Taxonomy" id="102107"/>
    <lineage>
        <taxon>Eukaryota</taxon>
        <taxon>Viridiplantae</taxon>
        <taxon>Streptophyta</taxon>
        <taxon>Embryophyta</taxon>
        <taxon>Tracheophyta</taxon>
        <taxon>Spermatophyta</taxon>
        <taxon>Magnoliopsida</taxon>
        <taxon>eudicotyledons</taxon>
        <taxon>Gunneridae</taxon>
        <taxon>Pentapetalae</taxon>
        <taxon>rosids</taxon>
        <taxon>fabids</taxon>
        <taxon>Rosales</taxon>
        <taxon>Rosaceae</taxon>
        <taxon>Amygdaloideae</taxon>
        <taxon>Amygdaleae</taxon>
        <taxon>Prunus</taxon>
    </lineage>
</organism>
<evidence type="ECO:0000313" key="3">
    <source>
        <dbReference type="Proteomes" id="UP000694861"/>
    </source>
</evidence>
<dbReference type="PANTHER" id="PTHR33223:SF10">
    <property type="entry name" value="AMINOTRANSFERASE-LIKE PLANT MOBILE DOMAIN-CONTAINING PROTEIN"/>
    <property type="match status" value="1"/>
</dbReference>
<feature type="domain" description="Retrotransposon gag" evidence="2">
    <location>
        <begin position="257"/>
        <end position="345"/>
    </location>
</feature>
<feature type="compositionally biased region" description="Basic and acidic residues" evidence="1">
    <location>
        <begin position="77"/>
        <end position="94"/>
    </location>
</feature>
<dbReference type="InterPro" id="IPR005162">
    <property type="entry name" value="Retrotrans_gag_dom"/>
</dbReference>